<protein>
    <recommendedName>
        <fullName evidence="6">Alpha-D-phosphohexomutase alpha/beta/alpha domain-containing protein</fullName>
    </recommendedName>
</protein>
<dbReference type="InterPro" id="IPR029044">
    <property type="entry name" value="Nucleotide-diphossugar_trans"/>
</dbReference>
<dbReference type="STRING" id="188477.A0A3S1BJI6"/>
<evidence type="ECO:0000256" key="4">
    <source>
        <dbReference type="ARBA" id="ARBA00022842"/>
    </source>
</evidence>
<dbReference type="OrthoDB" id="424572at2759"/>
<dbReference type="GO" id="GO:0005975">
    <property type="term" value="P:carbohydrate metabolic process"/>
    <property type="evidence" value="ECO:0007669"/>
    <property type="project" value="InterPro"/>
</dbReference>
<comment type="similarity">
    <text evidence="1">Belongs to the phosphohexose mutase family.</text>
</comment>
<dbReference type="AlphaFoldDB" id="A0A3S1BJI6"/>
<dbReference type="Gene3D" id="3.20.20.80">
    <property type="entry name" value="Glycosidases"/>
    <property type="match status" value="1"/>
</dbReference>
<evidence type="ECO:0000256" key="2">
    <source>
        <dbReference type="ARBA" id="ARBA00022553"/>
    </source>
</evidence>
<dbReference type="Gene3D" id="3.90.550.10">
    <property type="entry name" value="Spore Coat Polysaccharide Biosynthesis Protein SpsA, Chain A"/>
    <property type="match status" value="1"/>
</dbReference>
<keyword evidence="3" id="KW-0479">Metal-binding</keyword>
<proteinExistence type="inferred from homology"/>
<dbReference type="InterPro" id="IPR005845">
    <property type="entry name" value="A-D-PHexomutase_a/b/a-II"/>
</dbReference>
<comment type="caution">
    <text evidence="7">The sequence shown here is derived from an EMBL/GenBank/DDBJ whole genome shotgun (WGS) entry which is preliminary data.</text>
</comment>
<gene>
    <name evidence="7" type="ORF">EGW08_023515</name>
</gene>
<dbReference type="PRINTS" id="PR00509">
    <property type="entry name" value="PGMPMM"/>
</dbReference>
<keyword evidence="8" id="KW-1185">Reference proteome</keyword>
<evidence type="ECO:0000256" key="1">
    <source>
        <dbReference type="ARBA" id="ARBA00010231"/>
    </source>
</evidence>
<keyword evidence="2" id="KW-0597">Phosphoprotein</keyword>
<keyword evidence="4" id="KW-0460">Magnesium</keyword>
<keyword evidence="5" id="KW-0413">Isomerase</keyword>
<dbReference type="Gene3D" id="3.40.50.2000">
    <property type="entry name" value="Glycogen Phosphorylase B"/>
    <property type="match status" value="2"/>
</dbReference>
<dbReference type="GO" id="GO:0004134">
    <property type="term" value="F:4-alpha-glucanotransferase activity"/>
    <property type="evidence" value="ECO:0007669"/>
    <property type="project" value="UniProtKB-EC"/>
</dbReference>
<dbReference type="SUPFAM" id="SSF53738">
    <property type="entry name" value="Phosphoglucomutase, first 3 domains"/>
    <property type="match status" value="1"/>
</dbReference>
<sequence length="365" mass="39499">MMTEIFDFDKIRSQIKSNFSIRFDAMSAVGGPYAKHILENVLGAPKGTVVNAEPLKDFGGLHPDPNPVNAAELVAHMTSDEASEFGAASDGDADRNMIVGRQVAVAPSDSLAIMAANAKLIPEVPKEEAFALGIMGINKDRTITEFVEKPLKDAPTVPEKPYWRDVGTVDAFWEANLDLAANMPELNLYDKEWPIWTAEEQLPPAKFVPDLEVSPTYAKEIQTQAQGCGLDGLLSSRKGDLYGVLNGVDPKVWSPKSDEYIKAQYNAKTVVTGVYAEVRDILESNGKDVSTIEGFEPEPSLGNGGLASSKTAINGEWVEAPGYAFFDAVYAAIPDANIVAEDLGDLREESVKLQEKSLLLHGVTP</sequence>
<dbReference type="GO" id="GO:0005829">
    <property type="term" value="C:cytosol"/>
    <property type="evidence" value="ECO:0007669"/>
    <property type="project" value="TreeGrafter"/>
</dbReference>
<dbReference type="EMBL" id="RQTK01002063">
    <property type="protein sequence ID" value="RUS68722.1"/>
    <property type="molecule type" value="Genomic_DNA"/>
</dbReference>
<organism evidence="7 8">
    <name type="scientific">Elysia chlorotica</name>
    <name type="common">Eastern emerald elysia</name>
    <name type="synonym">Sea slug</name>
    <dbReference type="NCBI Taxonomy" id="188477"/>
    <lineage>
        <taxon>Eukaryota</taxon>
        <taxon>Metazoa</taxon>
        <taxon>Spiralia</taxon>
        <taxon>Lophotrochozoa</taxon>
        <taxon>Mollusca</taxon>
        <taxon>Gastropoda</taxon>
        <taxon>Heterobranchia</taxon>
        <taxon>Euthyneura</taxon>
        <taxon>Panpulmonata</taxon>
        <taxon>Sacoglossa</taxon>
        <taxon>Placobranchoidea</taxon>
        <taxon>Plakobranchidae</taxon>
        <taxon>Elysia</taxon>
    </lineage>
</organism>
<evidence type="ECO:0000313" key="8">
    <source>
        <dbReference type="Proteomes" id="UP000271974"/>
    </source>
</evidence>
<dbReference type="InterPro" id="IPR045244">
    <property type="entry name" value="PGM"/>
</dbReference>
<name>A0A3S1BJI6_ELYCH</name>
<dbReference type="PANTHER" id="PTHR22573">
    <property type="entry name" value="PHOSPHOHEXOMUTASE FAMILY MEMBER"/>
    <property type="match status" value="1"/>
</dbReference>
<dbReference type="InterPro" id="IPR017853">
    <property type="entry name" value="GH"/>
</dbReference>
<dbReference type="PANTHER" id="PTHR22573:SF2">
    <property type="entry name" value="PHOSPHOGLUCOMUTASE"/>
    <property type="match status" value="1"/>
</dbReference>
<dbReference type="GO" id="GO:0046872">
    <property type="term" value="F:metal ion binding"/>
    <property type="evidence" value="ECO:0007669"/>
    <property type="project" value="UniProtKB-KW"/>
</dbReference>
<feature type="domain" description="Alpha-D-phosphohexomutase alpha/beta/alpha" evidence="6">
    <location>
        <begin position="12"/>
        <end position="99"/>
    </location>
</feature>
<evidence type="ECO:0000256" key="5">
    <source>
        <dbReference type="ARBA" id="ARBA00023235"/>
    </source>
</evidence>
<dbReference type="Pfam" id="PF02879">
    <property type="entry name" value="PGM_PMM_II"/>
    <property type="match status" value="1"/>
</dbReference>
<dbReference type="FunFam" id="3.40.120.10:FF:000004">
    <property type="entry name" value="Phosphoglucomutase 5"/>
    <property type="match status" value="1"/>
</dbReference>
<dbReference type="Proteomes" id="UP000271974">
    <property type="component" value="Unassembled WGS sequence"/>
</dbReference>
<dbReference type="SUPFAM" id="SSF53448">
    <property type="entry name" value="Nucleotide-diphospho-sugar transferases"/>
    <property type="match status" value="1"/>
</dbReference>
<dbReference type="InterPro" id="IPR016055">
    <property type="entry name" value="A-D-PHexomutase_a/b/a-I/II/III"/>
</dbReference>
<evidence type="ECO:0000259" key="6">
    <source>
        <dbReference type="Pfam" id="PF02879"/>
    </source>
</evidence>
<dbReference type="SUPFAM" id="SSF51445">
    <property type="entry name" value="(Trans)glycosidases"/>
    <property type="match status" value="1"/>
</dbReference>
<evidence type="ECO:0000313" key="7">
    <source>
        <dbReference type="EMBL" id="RUS68722.1"/>
    </source>
</evidence>
<accession>A0A3S1BJI6</accession>
<evidence type="ECO:0000256" key="3">
    <source>
        <dbReference type="ARBA" id="ARBA00022723"/>
    </source>
</evidence>
<dbReference type="SUPFAM" id="SSF53756">
    <property type="entry name" value="UDP-Glycosyltransferase/glycogen phosphorylase"/>
    <property type="match status" value="1"/>
</dbReference>
<dbReference type="GO" id="GO:0004614">
    <property type="term" value="F:phosphoglucomutase activity"/>
    <property type="evidence" value="ECO:0007669"/>
    <property type="project" value="InterPro"/>
</dbReference>
<dbReference type="InterPro" id="IPR005841">
    <property type="entry name" value="Alpha-D-phosphohexomutase_SF"/>
</dbReference>
<reference evidence="7 8" key="1">
    <citation type="submission" date="2019-01" db="EMBL/GenBank/DDBJ databases">
        <title>A draft genome assembly of the solar-powered sea slug Elysia chlorotica.</title>
        <authorList>
            <person name="Cai H."/>
            <person name="Li Q."/>
            <person name="Fang X."/>
            <person name="Li J."/>
            <person name="Curtis N.E."/>
            <person name="Altenburger A."/>
            <person name="Shibata T."/>
            <person name="Feng M."/>
            <person name="Maeda T."/>
            <person name="Schwartz J.A."/>
            <person name="Shigenobu S."/>
            <person name="Lundholm N."/>
            <person name="Nishiyama T."/>
            <person name="Yang H."/>
            <person name="Hasebe M."/>
            <person name="Li S."/>
            <person name="Pierce S.K."/>
            <person name="Wang J."/>
        </authorList>
    </citation>
    <scope>NUCLEOTIDE SEQUENCE [LARGE SCALE GENOMIC DNA]</scope>
    <source>
        <strain evidence="7">EC2010</strain>
        <tissue evidence="7">Whole organism of an adult</tissue>
    </source>
</reference>
<dbReference type="Gene3D" id="3.40.120.10">
    <property type="entry name" value="Alpha-D-Glucose-1,6-Bisphosphate, subunit A, domain 3"/>
    <property type="match status" value="1"/>
</dbReference>